<gene>
    <name evidence="3" type="ORF">DW663_09375</name>
</gene>
<accession>A0A414PR41</accession>
<sequence length="136" mass="15997">MSTSIIFAETKFEDLNKEHWAYKSINSLVERGILKENKYKFKGNEALTRYDFAENLARSIDYIDLKKANKEDLNILEALMLEFSQELNKIGFDASTFNGRLDNINETIELLRERVNENEKTIDELKKRIETLENKN</sequence>
<reference evidence="3 4" key="1">
    <citation type="submission" date="2018-08" db="EMBL/GenBank/DDBJ databases">
        <title>A genome reference for cultivated species of the human gut microbiota.</title>
        <authorList>
            <person name="Zou Y."/>
            <person name="Xue W."/>
            <person name="Luo G."/>
        </authorList>
    </citation>
    <scope>NUCLEOTIDE SEQUENCE [LARGE SCALE GENOMIC DNA]</scope>
    <source>
        <strain evidence="3 4">AM25-1</strain>
    </source>
</reference>
<evidence type="ECO:0000256" key="1">
    <source>
        <dbReference type="SAM" id="Coils"/>
    </source>
</evidence>
<dbReference type="InterPro" id="IPR001119">
    <property type="entry name" value="SLH_dom"/>
</dbReference>
<keyword evidence="1" id="KW-0175">Coiled coil</keyword>
<dbReference type="PANTHER" id="PTHR43308:SF1">
    <property type="entry name" value="OUTER MEMBRANE PROTEIN ALPHA"/>
    <property type="match status" value="1"/>
</dbReference>
<dbReference type="AlphaFoldDB" id="A0A414PR41"/>
<protein>
    <submittedName>
        <fullName evidence="3">S-layer homology domain-containing protein</fullName>
    </submittedName>
</protein>
<feature type="coiled-coil region" evidence="1">
    <location>
        <begin position="101"/>
        <end position="135"/>
    </location>
</feature>
<proteinExistence type="predicted"/>
<comment type="caution">
    <text evidence="3">The sequence shown here is derived from an EMBL/GenBank/DDBJ whole genome shotgun (WGS) entry which is preliminary data.</text>
</comment>
<evidence type="ECO:0000259" key="2">
    <source>
        <dbReference type="PROSITE" id="PS51272"/>
    </source>
</evidence>
<dbReference type="PROSITE" id="PS51272">
    <property type="entry name" value="SLH"/>
    <property type="match status" value="1"/>
</dbReference>
<dbReference type="Gene3D" id="1.20.5.340">
    <property type="match status" value="1"/>
</dbReference>
<dbReference type="Proteomes" id="UP000284676">
    <property type="component" value="Unassembled WGS sequence"/>
</dbReference>
<evidence type="ECO:0000313" key="3">
    <source>
        <dbReference type="EMBL" id="RHF71015.1"/>
    </source>
</evidence>
<feature type="domain" description="SLH" evidence="2">
    <location>
        <begin position="8"/>
        <end position="70"/>
    </location>
</feature>
<dbReference type="InterPro" id="IPR051465">
    <property type="entry name" value="Cell_Envelope_Struct_Comp"/>
</dbReference>
<dbReference type="Pfam" id="PF00395">
    <property type="entry name" value="SLH"/>
    <property type="match status" value="1"/>
</dbReference>
<dbReference type="PANTHER" id="PTHR43308">
    <property type="entry name" value="OUTER MEMBRANE PROTEIN ALPHA-RELATED"/>
    <property type="match status" value="1"/>
</dbReference>
<name>A0A414PR41_FUSMR</name>
<organism evidence="3 4">
    <name type="scientific">Fusobacterium mortiferum</name>
    <dbReference type="NCBI Taxonomy" id="850"/>
    <lineage>
        <taxon>Bacteria</taxon>
        <taxon>Fusobacteriati</taxon>
        <taxon>Fusobacteriota</taxon>
        <taxon>Fusobacteriia</taxon>
        <taxon>Fusobacteriales</taxon>
        <taxon>Fusobacteriaceae</taxon>
        <taxon>Fusobacterium</taxon>
    </lineage>
</organism>
<dbReference type="EMBL" id="QRHL01000019">
    <property type="protein sequence ID" value="RHF71015.1"/>
    <property type="molecule type" value="Genomic_DNA"/>
</dbReference>
<evidence type="ECO:0000313" key="4">
    <source>
        <dbReference type="Proteomes" id="UP000284676"/>
    </source>
</evidence>